<evidence type="ECO:0000313" key="2">
    <source>
        <dbReference type="EMBL" id="KAK6633008.1"/>
    </source>
</evidence>
<comment type="caution">
    <text evidence="2">The sequence shown here is derived from an EMBL/GenBank/DDBJ whole genome shotgun (WGS) entry which is preliminary data.</text>
</comment>
<reference evidence="2 3" key="1">
    <citation type="submission" date="2023-10" db="EMBL/GenBank/DDBJ databases">
        <title>Genomes of two closely related lineages of the louse Polyplax serrata with different host specificities.</title>
        <authorList>
            <person name="Martinu J."/>
            <person name="Tarabai H."/>
            <person name="Stefka J."/>
            <person name="Hypsa V."/>
        </authorList>
    </citation>
    <scope>NUCLEOTIDE SEQUENCE [LARGE SCALE GENOMIC DNA]</scope>
    <source>
        <strain evidence="2">HR10_N</strain>
    </source>
</reference>
<evidence type="ECO:0008006" key="4">
    <source>
        <dbReference type="Google" id="ProtNLM"/>
    </source>
</evidence>
<proteinExistence type="predicted"/>
<feature type="region of interest" description="Disordered" evidence="1">
    <location>
        <begin position="140"/>
        <end position="169"/>
    </location>
</feature>
<dbReference type="Proteomes" id="UP001372834">
    <property type="component" value="Unassembled WGS sequence"/>
</dbReference>
<feature type="compositionally biased region" description="Acidic residues" evidence="1">
    <location>
        <begin position="143"/>
        <end position="156"/>
    </location>
</feature>
<evidence type="ECO:0000313" key="3">
    <source>
        <dbReference type="Proteomes" id="UP001372834"/>
    </source>
</evidence>
<organism evidence="2 3">
    <name type="scientific">Polyplax serrata</name>
    <name type="common">Common mouse louse</name>
    <dbReference type="NCBI Taxonomy" id="468196"/>
    <lineage>
        <taxon>Eukaryota</taxon>
        <taxon>Metazoa</taxon>
        <taxon>Ecdysozoa</taxon>
        <taxon>Arthropoda</taxon>
        <taxon>Hexapoda</taxon>
        <taxon>Insecta</taxon>
        <taxon>Pterygota</taxon>
        <taxon>Neoptera</taxon>
        <taxon>Paraneoptera</taxon>
        <taxon>Psocodea</taxon>
        <taxon>Troctomorpha</taxon>
        <taxon>Phthiraptera</taxon>
        <taxon>Anoplura</taxon>
        <taxon>Polyplacidae</taxon>
        <taxon>Polyplax</taxon>
    </lineage>
</organism>
<name>A0AAN8P621_POLSC</name>
<gene>
    <name evidence="2" type="ORF">RUM43_012751</name>
</gene>
<evidence type="ECO:0000256" key="1">
    <source>
        <dbReference type="SAM" id="MobiDB-lite"/>
    </source>
</evidence>
<sequence>MDDLTKGEMYENYQPWVIQTYGDLSRTKTITLKKRARILKILRGEEQLSAENSKFRFWVRNKGFRTKPPEGYVVKPADKIVGRNELGNDKDDLYVPSGHKVKVWRIFNSGRVEHGCRTSWSPMERINEIEKDRKHERAVTGLCEDEGSERSDDDSDGFGVDTPDTESVAFISPQPRGLFRAERRTCGGVRQLSRRGHCCVSKNRQCESMNLT</sequence>
<dbReference type="EMBL" id="JAWJWE010000006">
    <property type="protein sequence ID" value="KAK6633008.1"/>
    <property type="molecule type" value="Genomic_DNA"/>
</dbReference>
<protein>
    <recommendedName>
        <fullName evidence="4">Nucleolar protein 4</fullName>
    </recommendedName>
</protein>
<accession>A0AAN8P621</accession>
<dbReference type="AlphaFoldDB" id="A0AAN8P621"/>